<organism evidence="1 2">
    <name type="scientific">Schistosoma margrebowiei</name>
    <dbReference type="NCBI Taxonomy" id="48269"/>
    <lineage>
        <taxon>Eukaryota</taxon>
        <taxon>Metazoa</taxon>
        <taxon>Spiralia</taxon>
        <taxon>Lophotrochozoa</taxon>
        <taxon>Platyhelminthes</taxon>
        <taxon>Trematoda</taxon>
        <taxon>Digenea</taxon>
        <taxon>Strigeidida</taxon>
        <taxon>Schistosomatoidea</taxon>
        <taxon>Schistosomatidae</taxon>
        <taxon>Schistosoma</taxon>
    </lineage>
</organism>
<proteinExistence type="predicted"/>
<reference evidence="1 2" key="1">
    <citation type="submission" date="2018-11" db="EMBL/GenBank/DDBJ databases">
        <authorList>
            <consortium name="Pathogen Informatics"/>
        </authorList>
    </citation>
    <scope>NUCLEOTIDE SEQUENCE [LARGE SCALE GENOMIC DNA]</scope>
    <source>
        <strain evidence="1 2">Zambia</strain>
    </source>
</reference>
<dbReference type="AlphaFoldDB" id="A0A183M348"/>
<dbReference type="EMBL" id="UZAI01005439">
    <property type="protein sequence ID" value="VDO90533.1"/>
    <property type="molecule type" value="Genomic_DNA"/>
</dbReference>
<evidence type="ECO:0000313" key="2">
    <source>
        <dbReference type="Proteomes" id="UP000277204"/>
    </source>
</evidence>
<protein>
    <submittedName>
        <fullName evidence="1">Uncharacterized protein</fullName>
    </submittedName>
</protein>
<evidence type="ECO:0000313" key="1">
    <source>
        <dbReference type="EMBL" id="VDO90533.1"/>
    </source>
</evidence>
<accession>A0A183M348</accession>
<gene>
    <name evidence="1" type="ORF">SMRZ_LOCUS10473</name>
</gene>
<keyword evidence="2" id="KW-1185">Reference proteome</keyword>
<sequence length="80" mass="8824">MKTSTSKGKHGIQWTARIQLDLNFTDDLAILSRAREQMQTTSESEASVSVGIIIHKSKSKILKYNTEDTNPITIDGDSAT</sequence>
<dbReference type="Proteomes" id="UP000277204">
    <property type="component" value="Unassembled WGS sequence"/>
</dbReference>
<name>A0A183M348_9TREM</name>